<keyword evidence="1" id="KW-0472">Membrane</keyword>
<keyword evidence="1" id="KW-0812">Transmembrane</keyword>
<evidence type="ECO:0000313" key="2">
    <source>
        <dbReference type="EMBL" id="ABG84596.1"/>
    </source>
</evidence>
<accession>A0A0H2YUT0</accession>
<dbReference type="Gene3D" id="2.50.20.10">
    <property type="entry name" value="Lipoprotein localisation LolA/LolB/LppX"/>
    <property type="match status" value="1"/>
</dbReference>
<dbReference type="GeneID" id="93003377"/>
<gene>
    <name evidence="2" type="ordered locus">CPF_0289</name>
</gene>
<dbReference type="PaxDb" id="195103-CPF_0289"/>
<proteinExistence type="predicted"/>
<dbReference type="Proteomes" id="UP000001823">
    <property type="component" value="Chromosome"/>
</dbReference>
<dbReference type="HOGENOM" id="CLU_1382033_0_0_9"/>
<evidence type="ECO:0008006" key="4">
    <source>
        <dbReference type="Google" id="ProtNLM"/>
    </source>
</evidence>
<feature type="transmembrane region" description="Helical" evidence="1">
    <location>
        <begin position="7"/>
        <end position="26"/>
    </location>
</feature>
<dbReference type="NCBIfam" id="NF041287">
    <property type="entry name" value="lipo_GerS_rel"/>
    <property type="match status" value="1"/>
</dbReference>
<dbReference type="PIRSF" id="PIRSF033729">
    <property type="entry name" value="UCP033729"/>
    <property type="match status" value="1"/>
</dbReference>
<evidence type="ECO:0000256" key="1">
    <source>
        <dbReference type="SAM" id="Phobius"/>
    </source>
</evidence>
<dbReference type="EMBL" id="CP000246">
    <property type="protein sequence ID" value="ABG84596.1"/>
    <property type="molecule type" value="Genomic_DNA"/>
</dbReference>
<dbReference type="RefSeq" id="WP_003458078.1">
    <property type="nucleotide sequence ID" value="NC_008261.1"/>
</dbReference>
<dbReference type="AlphaFoldDB" id="A0A0H2YUT0"/>
<protein>
    <recommendedName>
        <fullName evidence="4">Membrane associated protein</fullName>
    </recommendedName>
</protein>
<dbReference type="KEGG" id="cpf:CPF_0289"/>
<organism evidence="2 3">
    <name type="scientific">Clostridium perfringens (strain ATCC 13124 / DSM 756 / JCM 1290 / NCIMB 6125 / NCTC 8237 / Type A)</name>
    <dbReference type="NCBI Taxonomy" id="195103"/>
    <lineage>
        <taxon>Bacteria</taxon>
        <taxon>Bacillati</taxon>
        <taxon>Bacillota</taxon>
        <taxon>Clostridia</taxon>
        <taxon>Eubacteriales</taxon>
        <taxon>Clostridiaceae</taxon>
        <taxon>Clostridium</taxon>
    </lineage>
</organism>
<reference evidence="2 3" key="1">
    <citation type="journal article" date="2006" name="Genome Res.">
        <title>Skewed genomic variability in strains of the toxigenic bacterial pathogen, Clostridium perfringens.</title>
        <authorList>
            <person name="Myers G.S."/>
            <person name="Rasko D.A."/>
            <person name="Cheung J.K."/>
            <person name="Ravel J."/>
            <person name="Seshadri R."/>
            <person name="Deboy R.T."/>
            <person name="Ren Q."/>
            <person name="Varga J."/>
            <person name="Awad M.M."/>
            <person name="Brinkac L.M."/>
            <person name="Daugherty S.C."/>
            <person name="Haft D.H."/>
            <person name="Dodson R.J."/>
            <person name="Madupu R."/>
            <person name="Nelson W.C."/>
            <person name="Rosovitz M.J."/>
            <person name="Sullivan S.A."/>
            <person name="Khouri H."/>
            <person name="Dimitrov G.I."/>
            <person name="Watkins K.L."/>
            <person name="Mulligan S."/>
            <person name="Benton J."/>
            <person name="Radune D."/>
            <person name="Fisher D.J."/>
            <person name="Atkins H.S."/>
            <person name="Hiscox T."/>
            <person name="Jost B.H."/>
            <person name="Billington S.J."/>
            <person name="Songer J.G."/>
            <person name="McClane B.A."/>
            <person name="Titball R.W."/>
            <person name="Rood J.I."/>
            <person name="Melville S.B."/>
            <person name="Paulsen I.T."/>
        </authorList>
    </citation>
    <scope>NUCLEOTIDE SEQUENCE [LARGE SCALE GENOMIC DNA]</scope>
    <source>
        <strain evidence="3">ATCC 13124 / DSM 756 / JCM 1290 / NCIMB 6125 / NCTC 8237 / S 107 / Type A</strain>
    </source>
</reference>
<dbReference type="STRING" id="195103.CPF_0289"/>
<dbReference type="InterPro" id="IPR014584">
    <property type="entry name" value="UCP033729"/>
</dbReference>
<keyword evidence="3" id="KW-1185">Reference proteome</keyword>
<name>A0A0H2YUT0_CLOP1</name>
<sequence length="197" mass="23470">MKGKRNAILIILLIIILGVIGGLAIYQRTYNLTPEDILEDMFSIESYETEIIYDVKNSRGQFQEKGRIYYDEEVGTKIVLDDREQLFEKDKIIINYVKDEKTYEVGRDYDQFYRFMFINELKDLCNEEHEFTYKWNDENEKSEIILEFKNLNGNENFSREVMIIDAKKKVPKEATIYDRDDSESVSIKFNNFSKVKN</sequence>
<evidence type="ECO:0000313" key="3">
    <source>
        <dbReference type="Proteomes" id="UP000001823"/>
    </source>
</evidence>
<keyword evidence="1" id="KW-1133">Transmembrane helix</keyword>